<dbReference type="Gene3D" id="3.40.390.10">
    <property type="entry name" value="Collagenase (Catalytic Domain)"/>
    <property type="match status" value="1"/>
</dbReference>
<dbReference type="AlphaFoldDB" id="A0A6H0XUF8"/>
<keyword evidence="2" id="KW-1185">Reference proteome</keyword>
<reference evidence="1 2" key="1">
    <citation type="journal article" date="2016" name="Sci. Rep.">
        <title>Peltaster fructicola genome reveals evolution from an invasive phytopathogen to an ectophytic parasite.</title>
        <authorList>
            <person name="Xu C."/>
            <person name="Chen H."/>
            <person name="Gleason M.L."/>
            <person name="Xu J.R."/>
            <person name="Liu H."/>
            <person name="Zhang R."/>
            <person name="Sun G."/>
        </authorList>
    </citation>
    <scope>NUCLEOTIDE SEQUENCE [LARGE SCALE GENOMIC DNA]</scope>
    <source>
        <strain evidence="1 2">LNHT1506</strain>
    </source>
</reference>
<dbReference type="InterPro" id="IPR024079">
    <property type="entry name" value="MetalloPept_cat_dom_sf"/>
</dbReference>
<sequence length="233" mass="26113">MADAASTLASDNAGFTHYFGGKNTDVQFTHFKQMMAAIASTEEHFSFQFECRDTPTCSSVRSAMVADANVADATTRRTIQVCPRFWTATSSLYLLPREESYAVTPYREHETWCEKTKRGNDADLSGRENQWYATAGHTVLHELTHLDALARQAGLVPDPKTNMHGTEDPQDSNKIKGETCELAGARNFLEKYKETKDPDFSSPDYNAESYAAAATEIYFMKECKFSQVRPQTT</sequence>
<evidence type="ECO:0008006" key="3">
    <source>
        <dbReference type="Google" id="ProtNLM"/>
    </source>
</evidence>
<name>A0A6H0XUF8_9PEZI</name>
<accession>A0A6H0XUF8</accession>
<proteinExistence type="predicted"/>
<dbReference type="Proteomes" id="UP000503462">
    <property type="component" value="Chromosome 3"/>
</dbReference>
<evidence type="ECO:0000313" key="2">
    <source>
        <dbReference type="Proteomes" id="UP000503462"/>
    </source>
</evidence>
<protein>
    <recommendedName>
        <fullName evidence="3">Lysine-specific metallo-endopeptidase domain-containing protein</fullName>
    </recommendedName>
</protein>
<dbReference type="EMBL" id="CP051141">
    <property type="protein sequence ID" value="QIW98396.1"/>
    <property type="molecule type" value="Genomic_DNA"/>
</dbReference>
<dbReference type="OrthoDB" id="5381562at2759"/>
<dbReference type="GO" id="GO:0008237">
    <property type="term" value="F:metallopeptidase activity"/>
    <property type="evidence" value="ECO:0007669"/>
    <property type="project" value="InterPro"/>
</dbReference>
<organism evidence="1 2">
    <name type="scientific">Peltaster fructicola</name>
    <dbReference type="NCBI Taxonomy" id="286661"/>
    <lineage>
        <taxon>Eukaryota</taxon>
        <taxon>Fungi</taxon>
        <taxon>Dikarya</taxon>
        <taxon>Ascomycota</taxon>
        <taxon>Pezizomycotina</taxon>
        <taxon>Dothideomycetes</taxon>
        <taxon>Dothideomycetes incertae sedis</taxon>
        <taxon>Peltaster</taxon>
    </lineage>
</organism>
<gene>
    <name evidence="1" type="ORF">AMS68_003914</name>
</gene>
<evidence type="ECO:0000313" key="1">
    <source>
        <dbReference type="EMBL" id="QIW98396.1"/>
    </source>
</evidence>